<sequence>MYITVAVFAMFAVLLVFICFWRELSPGIAWLALQYHTTPEVLATLYTGGDTHEDDAQRRAAALSEQALRVAQAPLVEPEIRAGIDKDLRDRAHAQAAASGKTDMHRAGMQRNKGTASV</sequence>
<keyword evidence="2" id="KW-0812">Transmembrane</keyword>
<keyword evidence="4" id="KW-1185">Reference proteome</keyword>
<dbReference type="EMBL" id="CADIKH010000040">
    <property type="protein sequence ID" value="CAB3769238.1"/>
    <property type="molecule type" value="Genomic_DNA"/>
</dbReference>
<organism evidence="3 4">
    <name type="scientific">Paraburkholderia humisilvae</name>
    <dbReference type="NCBI Taxonomy" id="627669"/>
    <lineage>
        <taxon>Bacteria</taxon>
        <taxon>Pseudomonadati</taxon>
        <taxon>Pseudomonadota</taxon>
        <taxon>Betaproteobacteria</taxon>
        <taxon>Burkholderiales</taxon>
        <taxon>Burkholderiaceae</taxon>
        <taxon>Paraburkholderia</taxon>
    </lineage>
</organism>
<keyword evidence="2" id="KW-1133">Transmembrane helix</keyword>
<feature type="region of interest" description="Disordered" evidence="1">
    <location>
        <begin position="91"/>
        <end position="118"/>
    </location>
</feature>
<keyword evidence="2" id="KW-0472">Membrane</keyword>
<feature type="transmembrane region" description="Helical" evidence="2">
    <location>
        <begin position="6"/>
        <end position="24"/>
    </location>
</feature>
<evidence type="ECO:0000313" key="4">
    <source>
        <dbReference type="Proteomes" id="UP000494363"/>
    </source>
</evidence>
<name>A0A6J5ERQ0_9BURK</name>
<evidence type="ECO:0000313" key="3">
    <source>
        <dbReference type="EMBL" id="CAB3769238.1"/>
    </source>
</evidence>
<dbReference type="RefSeq" id="WP_175230869.1">
    <property type="nucleotide sequence ID" value="NZ_CADIKH010000040.1"/>
</dbReference>
<dbReference type="Proteomes" id="UP000494363">
    <property type="component" value="Unassembled WGS sequence"/>
</dbReference>
<protein>
    <submittedName>
        <fullName evidence="3">Uncharacterized protein</fullName>
    </submittedName>
</protein>
<evidence type="ECO:0000256" key="1">
    <source>
        <dbReference type="SAM" id="MobiDB-lite"/>
    </source>
</evidence>
<proteinExistence type="predicted"/>
<reference evidence="3 4" key="1">
    <citation type="submission" date="2020-04" db="EMBL/GenBank/DDBJ databases">
        <authorList>
            <person name="De Canck E."/>
        </authorList>
    </citation>
    <scope>NUCLEOTIDE SEQUENCE [LARGE SCALE GENOMIC DNA]</scope>
    <source>
        <strain evidence="3 4">LMG 29542</strain>
    </source>
</reference>
<gene>
    <name evidence="3" type="ORF">LMG29542_06068</name>
</gene>
<dbReference type="AlphaFoldDB" id="A0A6J5ERQ0"/>
<evidence type="ECO:0000256" key="2">
    <source>
        <dbReference type="SAM" id="Phobius"/>
    </source>
</evidence>
<accession>A0A6J5ERQ0</accession>